<dbReference type="OrthoDB" id="2139573at2"/>
<dbReference type="RefSeq" id="WP_078756406.1">
    <property type="nucleotide sequence ID" value="NZ_FUWO01000017.1"/>
</dbReference>
<feature type="domain" description="NfeD integral membrane" evidence="7">
    <location>
        <begin position="25"/>
        <end position="104"/>
    </location>
</feature>
<keyword evidence="8" id="KW-0378">Hydrolase</keyword>
<dbReference type="AlphaFoldDB" id="A0A1T4NBZ9"/>
<dbReference type="InterPro" id="IPR002810">
    <property type="entry name" value="NfeD-like_C"/>
</dbReference>
<accession>A0A1T4NBZ9</accession>
<keyword evidence="3 5" id="KW-1133">Transmembrane helix</keyword>
<dbReference type="STRING" id="1121925.SAMN02746011_01709"/>
<evidence type="ECO:0000256" key="3">
    <source>
        <dbReference type="ARBA" id="ARBA00022989"/>
    </source>
</evidence>
<protein>
    <submittedName>
        <fullName evidence="8">Membrane-bound serine protease (ClpP class)</fullName>
    </submittedName>
</protein>
<evidence type="ECO:0000259" key="7">
    <source>
        <dbReference type="Pfam" id="PF24961"/>
    </source>
</evidence>
<dbReference type="InterPro" id="IPR052165">
    <property type="entry name" value="Membrane_assoc_protease"/>
</dbReference>
<dbReference type="Proteomes" id="UP000189941">
    <property type="component" value="Unassembled WGS sequence"/>
</dbReference>
<evidence type="ECO:0000256" key="2">
    <source>
        <dbReference type="ARBA" id="ARBA00022692"/>
    </source>
</evidence>
<dbReference type="PANTHER" id="PTHR33507">
    <property type="entry name" value="INNER MEMBRANE PROTEIN YBBJ"/>
    <property type="match status" value="1"/>
</dbReference>
<organism evidence="8 9">
    <name type="scientific">Globicatella sulfidifaciens DSM 15739</name>
    <dbReference type="NCBI Taxonomy" id="1121925"/>
    <lineage>
        <taxon>Bacteria</taxon>
        <taxon>Bacillati</taxon>
        <taxon>Bacillota</taxon>
        <taxon>Bacilli</taxon>
        <taxon>Lactobacillales</taxon>
        <taxon>Aerococcaceae</taxon>
        <taxon>Globicatella</taxon>
    </lineage>
</organism>
<dbReference type="GO" id="GO:0006508">
    <property type="term" value="P:proteolysis"/>
    <property type="evidence" value="ECO:0007669"/>
    <property type="project" value="UniProtKB-KW"/>
</dbReference>
<reference evidence="9" key="1">
    <citation type="submission" date="2017-02" db="EMBL/GenBank/DDBJ databases">
        <authorList>
            <person name="Varghese N."/>
            <person name="Submissions S."/>
        </authorList>
    </citation>
    <scope>NUCLEOTIDE SEQUENCE [LARGE SCALE GENOMIC DNA]</scope>
    <source>
        <strain evidence="9">DSM 15739</strain>
    </source>
</reference>
<evidence type="ECO:0000256" key="4">
    <source>
        <dbReference type="ARBA" id="ARBA00023136"/>
    </source>
</evidence>
<dbReference type="Gene3D" id="2.40.50.140">
    <property type="entry name" value="Nucleic acid-binding proteins"/>
    <property type="match status" value="1"/>
</dbReference>
<keyword evidence="8" id="KW-0645">Protease</keyword>
<sequence length="199" mass="22305">MIWLFSGTALLTLALFLKFKWLNIVVAVGLFAVYFDVLNQPIFDYIIFLIGVAFLIIELYIPDFGIVGILGVITIIYSLAEQVREIPDLILLLLALVGLVLAVSFISYQAGLTLQISPQFVLNKAIGKQVDEDTLVSYGKLINETGRVIEDLRPVGKIKLDADQQVYEVMSEEGMLEMSQPVYISRVKGTQLYVRKINE</sequence>
<feature type="transmembrane region" description="Helical" evidence="5">
    <location>
        <begin position="89"/>
        <end position="108"/>
    </location>
</feature>
<dbReference type="Pfam" id="PF24961">
    <property type="entry name" value="NfeD_membrane"/>
    <property type="match status" value="1"/>
</dbReference>
<feature type="transmembrane region" description="Helical" evidence="5">
    <location>
        <begin position="45"/>
        <end position="77"/>
    </location>
</feature>
<dbReference type="InterPro" id="IPR012340">
    <property type="entry name" value="NA-bd_OB-fold"/>
</dbReference>
<dbReference type="InterPro" id="IPR056739">
    <property type="entry name" value="NfeD_membrane"/>
</dbReference>
<evidence type="ECO:0000256" key="1">
    <source>
        <dbReference type="ARBA" id="ARBA00004141"/>
    </source>
</evidence>
<keyword evidence="2 5" id="KW-0812">Transmembrane</keyword>
<evidence type="ECO:0000313" key="8">
    <source>
        <dbReference type="EMBL" id="SJZ76635.1"/>
    </source>
</evidence>
<name>A0A1T4NBZ9_9LACT</name>
<comment type="subcellular location">
    <subcellularLocation>
        <location evidence="1">Membrane</location>
        <topology evidence="1">Multi-pass membrane protein</topology>
    </subcellularLocation>
</comment>
<evidence type="ECO:0000256" key="5">
    <source>
        <dbReference type="SAM" id="Phobius"/>
    </source>
</evidence>
<gene>
    <name evidence="8" type="ORF">SAMN02746011_01709</name>
</gene>
<evidence type="ECO:0000313" key="9">
    <source>
        <dbReference type="Proteomes" id="UP000189941"/>
    </source>
</evidence>
<dbReference type="EMBL" id="FUWO01000017">
    <property type="protein sequence ID" value="SJZ76635.1"/>
    <property type="molecule type" value="Genomic_DNA"/>
</dbReference>
<keyword evidence="4 5" id="KW-0472">Membrane</keyword>
<dbReference type="Pfam" id="PF01957">
    <property type="entry name" value="NfeD"/>
    <property type="match status" value="1"/>
</dbReference>
<feature type="domain" description="NfeD-like C-terminal" evidence="6">
    <location>
        <begin position="140"/>
        <end position="196"/>
    </location>
</feature>
<dbReference type="GO" id="GO:0008233">
    <property type="term" value="F:peptidase activity"/>
    <property type="evidence" value="ECO:0007669"/>
    <property type="project" value="UniProtKB-KW"/>
</dbReference>
<dbReference type="GO" id="GO:0005886">
    <property type="term" value="C:plasma membrane"/>
    <property type="evidence" value="ECO:0007669"/>
    <property type="project" value="TreeGrafter"/>
</dbReference>
<dbReference type="PANTHER" id="PTHR33507:SF3">
    <property type="entry name" value="INNER MEMBRANE PROTEIN YBBJ"/>
    <property type="match status" value="1"/>
</dbReference>
<keyword evidence="9" id="KW-1185">Reference proteome</keyword>
<proteinExistence type="predicted"/>
<evidence type="ECO:0000259" key="6">
    <source>
        <dbReference type="Pfam" id="PF01957"/>
    </source>
</evidence>